<organism evidence="1 2">
    <name type="scientific">Actinomadura rugatobispora</name>
    <dbReference type="NCBI Taxonomy" id="1994"/>
    <lineage>
        <taxon>Bacteria</taxon>
        <taxon>Bacillati</taxon>
        <taxon>Actinomycetota</taxon>
        <taxon>Actinomycetes</taxon>
        <taxon>Streptosporangiales</taxon>
        <taxon>Thermomonosporaceae</taxon>
        <taxon>Actinomadura</taxon>
    </lineage>
</organism>
<protein>
    <submittedName>
        <fullName evidence="1">Uncharacterized protein</fullName>
    </submittedName>
</protein>
<evidence type="ECO:0000313" key="2">
    <source>
        <dbReference type="Proteomes" id="UP001596074"/>
    </source>
</evidence>
<keyword evidence="2" id="KW-1185">Reference proteome</keyword>
<name>A0ABW1A3A8_9ACTN</name>
<evidence type="ECO:0000313" key="1">
    <source>
        <dbReference type="EMBL" id="MFC5749926.1"/>
    </source>
</evidence>
<dbReference type="RefSeq" id="WP_378285652.1">
    <property type="nucleotide sequence ID" value="NZ_JBHSON010000047.1"/>
</dbReference>
<proteinExistence type="predicted"/>
<dbReference type="Proteomes" id="UP001596074">
    <property type="component" value="Unassembled WGS sequence"/>
</dbReference>
<reference evidence="2" key="1">
    <citation type="journal article" date="2019" name="Int. J. Syst. Evol. Microbiol.">
        <title>The Global Catalogue of Microorganisms (GCM) 10K type strain sequencing project: providing services to taxonomists for standard genome sequencing and annotation.</title>
        <authorList>
            <consortium name="The Broad Institute Genomics Platform"/>
            <consortium name="The Broad Institute Genome Sequencing Center for Infectious Disease"/>
            <person name="Wu L."/>
            <person name="Ma J."/>
        </authorList>
    </citation>
    <scope>NUCLEOTIDE SEQUENCE [LARGE SCALE GENOMIC DNA]</scope>
    <source>
        <strain evidence="2">KCTC 42087</strain>
    </source>
</reference>
<sequence>MSNTPHVLCRSAFLATGQTLMFEDACFVQQSQGGSLAERDQWFFILLELPPPRR</sequence>
<accession>A0ABW1A3A8</accession>
<dbReference type="EMBL" id="JBHSON010000047">
    <property type="protein sequence ID" value="MFC5749926.1"/>
    <property type="molecule type" value="Genomic_DNA"/>
</dbReference>
<comment type="caution">
    <text evidence="1">The sequence shown here is derived from an EMBL/GenBank/DDBJ whole genome shotgun (WGS) entry which is preliminary data.</text>
</comment>
<gene>
    <name evidence="1" type="ORF">ACFPZN_30225</name>
</gene>